<proteinExistence type="inferred from homology"/>
<evidence type="ECO:0000256" key="7">
    <source>
        <dbReference type="ARBA" id="ARBA00022989"/>
    </source>
</evidence>
<sequence length="224" mass="23758">MKLMSKFPGGTLLIPMFLSSLIHSFFPNLFKIGGLTEGLLSGSALGFILGSAVMISACSLDFTTIGKVAKRYSLLIGIRLAINILLSLAFVSFFGLDGFWGLSAIAFITTLTSTNPTLFLGIVRDFGDPVDQSAFGLVSLLASPLVPMIIYGFINPTNINIMPFISTLIPLILGIIIGNTDRELAKLMSSAMPYIIILLGWAVGAGINMLDALKAGIPGIIVLN</sequence>
<feature type="transmembrane region" description="Helical" evidence="9">
    <location>
        <begin position="72"/>
        <end position="94"/>
    </location>
</feature>
<name>A0A0E4H3Y3_9STRE</name>
<evidence type="ECO:0000256" key="5">
    <source>
        <dbReference type="ARBA" id="ARBA00022692"/>
    </source>
</evidence>
<feature type="transmembrane region" description="Helical" evidence="9">
    <location>
        <begin position="38"/>
        <end position="60"/>
    </location>
</feature>
<keyword evidence="4" id="KW-0762">Sugar transport</keyword>
<dbReference type="EMBL" id="CTEN01000002">
    <property type="protein sequence ID" value="CQR24432.1"/>
    <property type="molecule type" value="Genomic_DNA"/>
</dbReference>
<organism evidence="10 11">
    <name type="scientific">Streptococcus varani</name>
    <dbReference type="NCBI Taxonomy" id="1608583"/>
    <lineage>
        <taxon>Bacteria</taxon>
        <taxon>Bacillati</taxon>
        <taxon>Bacillota</taxon>
        <taxon>Bacilli</taxon>
        <taxon>Lactobacillales</taxon>
        <taxon>Streptococcaceae</taxon>
        <taxon>Streptococcus</taxon>
    </lineage>
</organism>
<gene>
    <name evidence="10" type="primary">kdgT_2</name>
    <name evidence="10" type="ORF">BN1356_00777</name>
</gene>
<evidence type="ECO:0000256" key="3">
    <source>
        <dbReference type="ARBA" id="ARBA00022475"/>
    </source>
</evidence>
<protein>
    <submittedName>
        <fullName evidence="10">2-keto-3-deoxygluconate permease</fullName>
    </submittedName>
</protein>
<dbReference type="AlphaFoldDB" id="A0A0E4H3Y3"/>
<comment type="similarity">
    <text evidence="1">Belongs to the KdgT transporter family.</text>
</comment>
<evidence type="ECO:0000313" key="10">
    <source>
        <dbReference type="EMBL" id="CQR24432.1"/>
    </source>
</evidence>
<keyword evidence="5 9" id="KW-0812">Transmembrane</keyword>
<reference evidence="11" key="1">
    <citation type="submission" date="2015-03" db="EMBL/GenBank/DDBJ databases">
        <authorList>
            <person name="Urmite Genomes"/>
        </authorList>
    </citation>
    <scope>NUCLEOTIDE SEQUENCE [LARGE SCALE GENOMIC DNA]</scope>
    <source>
        <strain evidence="11">FF10</strain>
    </source>
</reference>
<evidence type="ECO:0000256" key="1">
    <source>
        <dbReference type="ARBA" id="ARBA00006430"/>
    </source>
</evidence>
<feature type="transmembrane region" description="Helical" evidence="9">
    <location>
        <begin position="100"/>
        <end position="122"/>
    </location>
</feature>
<keyword evidence="8 9" id="KW-0472">Membrane</keyword>
<evidence type="ECO:0000256" key="2">
    <source>
        <dbReference type="ARBA" id="ARBA00022448"/>
    </source>
</evidence>
<evidence type="ECO:0000256" key="9">
    <source>
        <dbReference type="SAM" id="Phobius"/>
    </source>
</evidence>
<dbReference type="Pfam" id="PF03812">
    <property type="entry name" value="KdgT"/>
    <property type="match status" value="1"/>
</dbReference>
<keyword evidence="2" id="KW-0813">Transport</keyword>
<feature type="transmembrane region" description="Helical" evidence="9">
    <location>
        <begin position="160"/>
        <end position="179"/>
    </location>
</feature>
<evidence type="ECO:0000256" key="6">
    <source>
        <dbReference type="ARBA" id="ARBA00022847"/>
    </source>
</evidence>
<feature type="transmembrane region" description="Helical" evidence="9">
    <location>
        <begin position="7"/>
        <end position="26"/>
    </location>
</feature>
<keyword evidence="7 9" id="KW-1133">Transmembrane helix</keyword>
<keyword evidence="11" id="KW-1185">Reference proteome</keyword>
<dbReference type="STRING" id="1608583.BN1356_00777"/>
<dbReference type="Proteomes" id="UP000198604">
    <property type="component" value="Unassembled WGS sequence"/>
</dbReference>
<evidence type="ECO:0000256" key="8">
    <source>
        <dbReference type="ARBA" id="ARBA00023136"/>
    </source>
</evidence>
<evidence type="ECO:0000256" key="4">
    <source>
        <dbReference type="ARBA" id="ARBA00022597"/>
    </source>
</evidence>
<keyword evidence="3" id="KW-1003">Cell membrane</keyword>
<dbReference type="InterPro" id="IPR004684">
    <property type="entry name" value="2keto-3dGluconate_permease"/>
</dbReference>
<dbReference type="GO" id="GO:0016020">
    <property type="term" value="C:membrane"/>
    <property type="evidence" value="ECO:0007669"/>
    <property type="project" value="InterPro"/>
</dbReference>
<accession>A0A0E4H3Y3</accession>
<feature type="transmembrane region" description="Helical" evidence="9">
    <location>
        <begin position="191"/>
        <end position="210"/>
    </location>
</feature>
<evidence type="ECO:0000313" key="11">
    <source>
        <dbReference type="Proteomes" id="UP000198604"/>
    </source>
</evidence>
<feature type="transmembrane region" description="Helical" evidence="9">
    <location>
        <begin position="134"/>
        <end position="154"/>
    </location>
</feature>
<keyword evidence="6" id="KW-0769">Symport</keyword>
<dbReference type="GO" id="GO:0015649">
    <property type="term" value="F:2-keto-3-deoxygluconate:proton symporter activity"/>
    <property type="evidence" value="ECO:0007669"/>
    <property type="project" value="InterPro"/>
</dbReference>